<organism evidence="2 3">
    <name type="scientific">Lachnellula occidentalis</name>
    <dbReference type="NCBI Taxonomy" id="215460"/>
    <lineage>
        <taxon>Eukaryota</taxon>
        <taxon>Fungi</taxon>
        <taxon>Dikarya</taxon>
        <taxon>Ascomycota</taxon>
        <taxon>Pezizomycotina</taxon>
        <taxon>Leotiomycetes</taxon>
        <taxon>Helotiales</taxon>
        <taxon>Lachnaceae</taxon>
        <taxon>Lachnellula</taxon>
    </lineage>
</organism>
<accession>A0A8H8UBX0</accession>
<reference evidence="2 3" key="1">
    <citation type="submission" date="2018-05" db="EMBL/GenBank/DDBJ databases">
        <title>Genome sequencing and assembly of the regulated plant pathogen Lachnellula willkommii and related sister species for the development of diagnostic species identification markers.</title>
        <authorList>
            <person name="Giroux E."/>
            <person name="Bilodeau G."/>
        </authorList>
    </citation>
    <scope>NUCLEOTIDE SEQUENCE [LARGE SCALE GENOMIC DNA]</scope>
    <source>
        <strain evidence="2 3">CBS 160.35</strain>
    </source>
</reference>
<feature type="region of interest" description="Disordered" evidence="1">
    <location>
        <begin position="209"/>
        <end position="237"/>
    </location>
</feature>
<feature type="region of interest" description="Disordered" evidence="1">
    <location>
        <begin position="533"/>
        <end position="570"/>
    </location>
</feature>
<keyword evidence="3" id="KW-1185">Reference proteome</keyword>
<protein>
    <recommendedName>
        <fullName evidence="4">Mucin</fullName>
    </recommendedName>
</protein>
<dbReference type="OrthoDB" id="5380370at2759"/>
<dbReference type="Proteomes" id="UP000443090">
    <property type="component" value="Unassembled WGS sequence"/>
</dbReference>
<evidence type="ECO:0000256" key="1">
    <source>
        <dbReference type="SAM" id="MobiDB-lite"/>
    </source>
</evidence>
<evidence type="ECO:0000313" key="2">
    <source>
        <dbReference type="EMBL" id="TVY42153.1"/>
    </source>
</evidence>
<feature type="compositionally biased region" description="Low complexity" evidence="1">
    <location>
        <begin position="209"/>
        <end position="230"/>
    </location>
</feature>
<name>A0A8H8UBX0_9HELO</name>
<feature type="region of interest" description="Disordered" evidence="1">
    <location>
        <begin position="384"/>
        <end position="415"/>
    </location>
</feature>
<proteinExistence type="predicted"/>
<sequence length="589" mass="65620">MAPMRPSGRGRLEGLPSLDPIYTSSLSLSSSPDRTSTILTPRTLYAQTFDRPSSSHSLPSIRQHRKDMKEFTGFETTEAEFDALPLAVRRKYFSTLERLRFAQNSRTNALNELPIQRTRKGSIADRRGLNTPMISPPRKPPGRLRKLTQQHSVTSSEASWFLTLPDKVKRQQFTREEQVVLAGRLRESVILDAADESVYRAKSRQVNRSMTVPSFPTTPTTPITPMSSGSNRSQDGKSMATAMFDSFRWMDEESDLDLRLVLDDYHANLDGVVIPTPTSARRPSFRRQMSISKRPFGKGPHCHNTVLALPETRLKAVTAVTIDNTAVTTDNSLEHSPSYNRNISVSSIDPNAKHYQDPEARLKLRVYLASPQKFDEAIEFGFPALDGADKENNPPRRISKEQALKRRSSRDAAGFKSSFATDGGISFLDDTASLFDDDVSMPDLDSPITPQGDDITCRPPPRTSTSAYAYSGVKSSKTSVDYSHLGITKPTVVKPQDGYTQSMAGSREMTLRMTLTRPDLRGDDTTQYGWQMTKTPLKEADLASGDDIDEKLDSKGPFGGPDGWGPLEKEDGVVKRFWNRVKSSQRKAT</sequence>
<comment type="caution">
    <text evidence="2">The sequence shown here is derived from an EMBL/GenBank/DDBJ whole genome shotgun (WGS) entry which is preliminary data.</text>
</comment>
<dbReference type="AlphaFoldDB" id="A0A8H8UBX0"/>
<feature type="region of interest" description="Disordered" evidence="1">
    <location>
        <begin position="1"/>
        <end position="36"/>
    </location>
</feature>
<evidence type="ECO:0000313" key="3">
    <source>
        <dbReference type="Proteomes" id="UP000443090"/>
    </source>
</evidence>
<dbReference type="EMBL" id="QGMI01000347">
    <property type="protein sequence ID" value="TVY42153.1"/>
    <property type="molecule type" value="Genomic_DNA"/>
</dbReference>
<evidence type="ECO:0008006" key="4">
    <source>
        <dbReference type="Google" id="ProtNLM"/>
    </source>
</evidence>
<feature type="compositionally biased region" description="Basic and acidic residues" evidence="1">
    <location>
        <begin position="387"/>
        <end position="404"/>
    </location>
</feature>
<gene>
    <name evidence="2" type="ORF">LOCC1_G005786</name>
</gene>